<evidence type="ECO:0000256" key="2">
    <source>
        <dbReference type="SAM" id="SignalP"/>
    </source>
</evidence>
<dbReference type="SUPFAM" id="SSF56925">
    <property type="entry name" value="OMPA-like"/>
    <property type="match status" value="1"/>
</dbReference>
<evidence type="ECO:0000256" key="1">
    <source>
        <dbReference type="ARBA" id="ARBA00022729"/>
    </source>
</evidence>
<dbReference type="Proteomes" id="UP000593737">
    <property type="component" value="Chromosome"/>
</dbReference>
<sequence>MTKVRKTIRYLAVWCAVLSFCSLGTSIETCAETYIAGQLGVALPPVGGEFTGVDINSEFFVQGTTHSNLDLSTSFMFGGKVGHYFDSVRWFGLEAEVFHTTPHIEQQAHTFQNLAVPGVTASVTLQGAHLRVLTVAPVNFMFRYHKTRLQPYIGFGPGIFFARISGEGLAPDSPSSSSDNARLGLNVKAGFQYYITKHLTAFAEWKFNYGRFKFADNPELFPFFFGMDATYKMHLVSFGVGYHF</sequence>
<dbReference type="KEGG" id="nkf:Nkreftii_003764"/>
<dbReference type="AlphaFoldDB" id="A0A7S8FHE2"/>
<accession>A0A7S8FHE2</accession>
<feature type="domain" description="Outer membrane protein beta-barrel" evidence="3">
    <location>
        <begin position="47"/>
        <end position="244"/>
    </location>
</feature>
<reference evidence="4 5" key="1">
    <citation type="journal article" date="2020" name="ISME J.">
        <title>Enrichment and physiological characterization of a novel comammox Nitrospira indicates ammonium inhibition of complete nitrification.</title>
        <authorList>
            <person name="Sakoula D."/>
            <person name="Koch H."/>
            <person name="Frank J."/>
            <person name="Jetten M.S.M."/>
            <person name="van Kessel M.A.H.J."/>
            <person name="Lucker S."/>
        </authorList>
    </citation>
    <scope>NUCLEOTIDE SEQUENCE [LARGE SCALE GENOMIC DNA]</scope>
    <source>
        <strain evidence="4">Comreactor17</strain>
    </source>
</reference>
<dbReference type="InterPro" id="IPR011250">
    <property type="entry name" value="OMP/PagP_B-barrel"/>
</dbReference>
<organism evidence="4 5">
    <name type="scientific">Candidatus Nitrospira kreftii</name>
    <dbReference type="NCBI Taxonomy" id="2652173"/>
    <lineage>
        <taxon>Bacteria</taxon>
        <taxon>Pseudomonadati</taxon>
        <taxon>Nitrospirota</taxon>
        <taxon>Nitrospiria</taxon>
        <taxon>Nitrospirales</taxon>
        <taxon>Nitrospiraceae</taxon>
        <taxon>Nitrospira</taxon>
    </lineage>
</organism>
<feature type="chain" id="PRO_5032593522" description="Outer membrane protein beta-barrel domain-containing protein" evidence="2">
    <location>
        <begin position="32"/>
        <end position="244"/>
    </location>
</feature>
<dbReference type="EMBL" id="CP047423">
    <property type="protein sequence ID" value="QPD05990.1"/>
    <property type="molecule type" value="Genomic_DNA"/>
</dbReference>
<keyword evidence="1 2" id="KW-0732">Signal</keyword>
<evidence type="ECO:0000259" key="3">
    <source>
        <dbReference type="Pfam" id="PF13505"/>
    </source>
</evidence>
<feature type="signal peptide" evidence="2">
    <location>
        <begin position="1"/>
        <end position="31"/>
    </location>
</feature>
<evidence type="ECO:0000313" key="4">
    <source>
        <dbReference type="EMBL" id="QPD05990.1"/>
    </source>
</evidence>
<dbReference type="InterPro" id="IPR027385">
    <property type="entry name" value="Beta-barrel_OMP"/>
</dbReference>
<dbReference type="Gene3D" id="2.40.160.20">
    <property type="match status" value="1"/>
</dbReference>
<gene>
    <name evidence="4" type="ORF">Nkreftii_003764</name>
</gene>
<name>A0A7S8FHE2_9BACT</name>
<protein>
    <recommendedName>
        <fullName evidence="3">Outer membrane protein beta-barrel domain-containing protein</fullName>
    </recommendedName>
</protein>
<evidence type="ECO:0000313" key="5">
    <source>
        <dbReference type="Proteomes" id="UP000593737"/>
    </source>
</evidence>
<dbReference type="Pfam" id="PF13505">
    <property type="entry name" value="OMP_b-brl"/>
    <property type="match status" value="1"/>
</dbReference>
<proteinExistence type="predicted"/>